<name>A0ABT9IUD5_9BACL</name>
<feature type="domain" description="Peptidase M3A/M3B catalytic" evidence="7">
    <location>
        <begin position="166"/>
        <end position="518"/>
    </location>
</feature>
<evidence type="ECO:0000256" key="2">
    <source>
        <dbReference type="ARBA" id="ARBA00022723"/>
    </source>
</evidence>
<organism evidence="8 9">
    <name type="scientific">Chengkuizengella axinellae</name>
    <dbReference type="NCBI Taxonomy" id="3064388"/>
    <lineage>
        <taxon>Bacteria</taxon>
        <taxon>Bacillati</taxon>
        <taxon>Bacillota</taxon>
        <taxon>Bacilli</taxon>
        <taxon>Bacillales</taxon>
        <taxon>Paenibacillaceae</taxon>
        <taxon>Chengkuizengella</taxon>
    </lineage>
</organism>
<evidence type="ECO:0000256" key="4">
    <source>
        <dbReference type="ARBA" id="ARBA00022833"/>
    </source>
</evidence>
<keyword evidence="4 6" id="KW-0862">Zinc</keyword>
<keyword evidence="2 6" id="KW-0479">Metal-binding</keyword>
<keyword evidence="5 6" id="KW-0482">Metalloprotease</keyword>
<comment type="similarity">
    <text evidence="6">Belongs to the peptidase M3 family.</text>
</comment>
<dbReference type="SUPFAM" id="SSF55486">
    <property type="entry name" value="Metalloproteases ('zincins'), catalytic domain"/>
    <property type="match status" value="1"/>
</dbReference>
<dbReference type="EMBL" id="JAVAMP010000001">
    <property type="protein sequence ID" value="MDP5272959.1"/>
    <property type="molecule type" value="Genomic_DNA"/>
</dbReference>
<dbReference type="RefSeq" id="WP_305990257.1">
    <property type="nucleotide sequence ID" value="NZ_JAVAMP010000001.1"/>
</dbReference>
<keyword evidence="3 6" id="KW-0378">Hydrolase</keyword>
<keyword evidence="1 6" id="KW-0645">Protease</keyword>
<evidence type="ECO:0000313" key="8">
    <source>
        <dbReference type="EMBL" id="MDP5272959.1"/>
    </source>
</evidence>
<reference evidence="8 9" key="1">
    <citation type="submission" date="2023-08" db="EMBL/GenBank/DDBJ databases">
        <authorList>
            <person name="Park J.-S."/>
        </authorList>
    </citation>
    <scope>NUCLEOTIDE SEQUENCE [LARGE SCALE GENOMIC DNA]</scope>
    <source>
        <strain evidence="8 9">2205SS18-9</strain>
    </source>
</reference>
<dbReference type="PANTHER" id="PTHR34217">
    <property type="entry name" value="METAL-DEPENDENT CARBOXYPEPTIDASE"/>
    <property type="match status" value="1"/>
</dbReference>
<dbReference type="Proteomes" id="UP001231941">
    <property type="component" value="Unassembled WGS sequence"/>
</dbReference>
<proteinExistence type="inferred from homology"/>
<evidence type="ECO:0000256" key="1">
    <source>
        <dbReference type="ARBA" id="ARBA00022670"/>
    </source>
</evidence>
<dbReference type="PANTHER" id="PTHR34217:SF1">
    <property type="entry name" value="CARBOXYPEPTIDASE 1"/>
    <property type="match status" value="1"/>
</dbReference>
<dbReference type="InterPro" id="IPR001333">
    <property type="entry name" value="Peptidase_M32_Taq"/>
</dbReference>
<keyword evidence="9" id="KW-1185">Reference proteome</keyword>
<dbReference type="Gene3D" id="1.10.1370.20">
    <property type="entry name" value="Oligoendopeptidase f, C-terminal domain"/>
    <property type="match status" value="1"/>
</dbReference>
<evidence type="ECO:0000256" key="3">
    <source>
        <dbReference type="ARBA" id="ARBA00022801"/>
    </source>
</evidence>
<comment type="cofactor">
    <cofactor evidence="6">
        <name>Zn(2+)</name>
        <dbReference type="ChEBI" id="CHEBI:29105"/>
    </cofactor>
    <text evidence="6">Binds 1 zinc ion.</text>
</comment>
<evidence type="ECO:0000256" key="5">
    <source>
        <dbReference type="ARBA" id="ARBA00023049"/>
    </source>
</evidence>
<protein>
    <submittedName>
        <fullName evidence="8">Oligoendopeptidase F</fullName>
    </submittedName>
</protein>
<comment type="caution">
    <text evidence="8">The sequence shown here is derived from an EMBL/GenBank/DDBJ whole genome shotgun (WGS) entry which is preliminary data.</text>
</comment>
<evidence type="ECO:0000256" key="6">
    <source>
        <dbReference type="RuleBase" id="RU003435"/>
    </source>
</evidence>
<dbReference type="InterPro" id="IPR001567">
    <property type="entry name" value="Pept_M3A_M3B_dom"/>
</dbReference>
<accession>A0ABT9IUD5</accession>
<sequence>MKLSFQKPTRWNLKRLYPNESVQALSMELSELKKMLSQLKNKKTFKLNSEQFIDEQTLQSLSDMRSRLEKAYYYCYCLQSEATDQTKLTLLHNEISSIKSDFRSLVKPFITDLDTATNNEIEEKIINFTKNELSHWNQMYIQLKKKLKMNMNDGDQKLTEEEKDLFATVLNHVARLRLVQNQNTNKSSILSESLELNGISHKTLQTMWGVIEKNLANLTLLLDFKKKEENIHSWDQFMNENQKDQTEISFSKAVEKIYYSLEKVDVEMAQFVLKAIKDDWVDAEPRRDKPQGGFCVPFIQDGESRISLNFNGTVKSARILAHELGHAWHFKQMKDKSALTFLDDHLPMSIAECSSIFFEIIFLDHLIESSDQSAKKSLLNYKLQNSINYLMAVRGAFMFEQLFYEKSKNGALKAADIELLSIQSQKKAFGDSLDQYQPSIWIKYGHFYEPNIPFYNYPYTFGYLLSLGLSVIAKENGNDFKPKFKIFLSETGKKPVKELLQEHFHIDIENPEFWQQSIHLIFKDIKEYISIVEDTI</sequence>
<evidence type="ECO:0000259" key="7">
    <source>
        <dbReference type="Pfam" id="PF01432"/>
    </source>
</evidence>
<dbReference type="Pfam" id="PF01432">
    <property type="entry name" value="Peptidase_M3"/>
    <property type="match status" value="1"/>
</dbReference>
<gene>
    <name evidence="8" type="ORF">Q5Y73_02470</name>
</gene>
<evidence type="ECO:0000313" key="9">
    <source>
        <dbReference type="Proteomes" id="UP001231941"/>
    </source>
</evidence>
<dbReference type="InterPro" id="IPR042088">
    <property type="entry name" value="OligoPept_F_C"/>
</dbReference>